<evidence type="ECO:0000256" key="3">
    <source>
        <dbReference type="SAM" id="MobiDB-lite"/>
    </source>
</evidence>
<dbReference type="GO" id="GO:0005778">
    <property type="term" value="C:peroxisomal membrane"/>
    <property type="evidence" value="ECO:0007669"/>
    <property type="project" value="UniProtKB-SubCell"/>
</dbReference>
<keyword evidence="11" id="KW-1185">Reference proteome</keyword>
<proteinExistence type="inferred from homology"/>
<dbReference type="EMBL" id="VLTM01000003">
    <property type="protein sequence ID" value="KAA0167997.1"/>
    <property type="molecule type" value="Genomic_DNA"/>
</dbReference>
<feature type="region of interest" description="Disordered" evidence="3">
    <location>
        <begin position="25"/>
        <end position="44"/>
    </location>
</feature>
<evidence type="ECO:0000313" key="7">
    <source>
        <dbReference type="EMBL" id="KAA0159927.1"/>
    </source>
</evidence>
<dbReference type="EMBL" id="VLTL01000118">
    <property type="protein sequence ID" value="KAA0159906.1"/>
    <property type="molecule type" value="Genomic_DNA"/>
</dbReference>
<feature type="chain" id="PRO_5033472890" description="Peroxisomal membrane protein PEX16" evidence="4">
    <location>
        <begin position="19"/>
        <end position="146"/>
    </location>
</feature>
<keyword evidence="4" id="KW-0732">Signal</keyword>
<comment type="caution">
    <text evidence="6">The sequence shown here is derived from an EMBL/GenBank/DDBJ whole genome shotgun (WGS) entry which is preliminary data.</text>
</comment>
<evidence type="ECO:0000256" key="4">
    <source>
        <dbReference type="SAM" id="SignalP"/>
    </source>
</evidence>
<dbReference type="Pfam" id="PF08610">
    <property type="entry name" value="Pex16"/>
    <property type="match status" value="1"/>
</dbReference>
<name>A0A5A8D3I1_CAFRO</name>
<feature type="signal peptide" evidence="4">
    <location>
        <begin position="1"/>
        <end position="18"/>
    </location>
</feature>
<evidence type="ECO:0000313" key="11">
    <source>
        <dbReference type="Proteomes" id="UP000323011"/>
    </source>
</evidence>
<evidence type="ECO:0000313" key="13">
    <source>
        <dbReference type="Proteomes" id="UP000325113"/>
    </source>
</evidence>
<protein>
    <recommendedName>
        <fullName evidence="2">Peroxisomal membrane protein PEX16</fullName>
    </recommendedName>
</protein>
<evidence type="ECO:0000256" key="1">
    <source>
        <dbReference type="ARBA" id="ARBA00009505"/>
    </source>
</evidence>
<dbReference type="EMBL" id="VLTN01000011">
    <property type="protein sequence ID" value="KAA0154484.1"/>
    <property type="molecule type" value="Genomic_DNA"/>
</dbReference>
<dbReference type="PANTHER" id="PTHR13299:SF0">
    <property type="entry name" value="PEROXISOMAL MEMBRANE PROTEIN PEX16"/>
    <property type="match status" value="1"/>
</dbReference>
<evidence type="ECO:0000256" key="2">
    <source>
        <dbReference type="RuleBase" id="RU365003"/>
    </source>
</evidence>
<keyword evidence="2" id="KW-0576">Peroxisome</keyword>
<evidence type="ECO:0000313" key="5">
    <source>
        <dbReference type="EMBL" id="KAA0154484.1"/>
    </source>
</evidence>
<gene>
    <name evidence="9" type="ORF">FNF27_02212</name>
    <name evidence="7" type="ORF">FNF28_05616</name>
    <name evidence="6" type="ORF">FNF28_05634</name>
    <name evidence="5" type="ORF">FNF29_02361</name>
    <name evidence="8" type="ORF">FNF31_00496</name>
</gene>
<dbReference type="Proteomes" id="UP000325113">
    <property type="component" value="Unassembled WGS sequence"/>
</dbReference>
<dbReference type="GO" id="GO:0007031">
    <property type="term" value="P:peroxisome organization"/>
    <property type="evidence" value="ECO:0007669"/>
    <property type="project" value="UniProtKB-KW"/>
</dbReference>
<evidence type="ECO:0000313" key="12">
    <source>
        <dbReference type="Proteomes" id="UP000324907"/>
    </source>
</evidence>
<sequence>MLTLPPASLASVATGVSAAVAATGAAGGAAPPAPTPTSTSSTPAAAPAALSLPSAIARQLVFWFISGKGSRHSTLSTVEAGELSRRQWALLFYFTRDPIWSVLTKPALERILGPLESIPLLGMAIGPIRSMAEYYQSLHSQTAGAV</sequence>
<dbReference type="Proteomes" id="UP000322899">
    <property type="component" value="Unassembled WGS sequence"/>
</dbReference>
<reference evidence="10 11" key="1">
    <citation type="submission" date="2019-07" db="EMBL/GenBank/DDBJ databases">
        <title>Genomes of Cafeteria roenbergensis.</title>
        <authorList>
            <person name="Fischer M.G."/>
            <person name="Hackl T."/>
            <person name="Roman M."/>
        </authorList>
    </citation>
    <scope>NUCLEOTIDE SEQUENCE [LARGE SCALE GENOMIC DNA]</scope>
    <source>
        <strain evidence="5 11">BVI</strain>
        <strain evidence="8 13">Cflag</strain>
        <strain evidence="9 10">E4-10P</strain>
        <strain evidence="6 12">RCC970-E3</strain>
    </source>
</reference>
<evidence type="ECO:0000313" key="9">
    <source>
        <dbReference type="EMBL" id="KAA0176155.1"/>
    </source>
</evidence>
<dbReference type="EMBL" id="VLTO01000009">
    <property type="protein sequence ID" value="KAA0176155.1"/>
    <property type="molecule type" value="Genomic_DNA"/>
</dbReference>
<dbReference type="AlphaFoldDB" id="A0A5A8D3I1"/>
<dbReference type="Proteomes" id="UP000323011">
    <property type="component" value="Unassembled WGS sequence"/>
</dbReference>
<evidence type="ECO:0000313" key="6">
    <source>
        <dbReference type="EMBL" id="KAA0159906.1"/>
    </source>
</evidence>
<dbReference type="InterPro" id="IPR013919">
    <property type="entry name" value="Pex16"/>
</dbReference>
<dbReference type="EMBL" id="VLTL01000117">
    <property type="protein sequence ID" value="KAA0159927.1"/>
    <property type="molecule type" value="Genomic_DNA"/>
</dbReference>
<evidence type="ECO:0000313" key="10">
    <source>
        <dbReference type="Proteomes" id="UP000322899"/>
    </source>
</evidence>
<comment type="subcellular location">
    <subcellularLocation>
        <location evidence="2">Peroxisome membrane</location>
    </subcellularLocation>
</comment>
<evidence type="ECO:0000313" key="8">
    <source>
        <dbReference type="EMBL" id="KAA0167997.1"/>
    </source>
</evidence>
<accession>A0A5A8D3I1</accession>
<dbReference type="Proteomes" id="UP000324907">
    <property type="component" value="Unassembled WGS sequence"/>
</dbReference>
<keyword evidence="2" id="KW-0962">Peroxisome biogenesis</keyword>
<organism evidence="6 12">
    <name type="scientific">Cafeteria roenbergensis</name>
    <name type="common">Marine flagellate</name>
    <dbReference type="NCBI Taxonomy" id="33653"/>
    <lineage>
        <taxon>Eukaryota</taxon>
        <taxon>Sar</taxon>
        <taxon>Stramenopiles</taxon>
        <taxon>Bigyra</taxon>
        <taxon>Opalozoa</taxon>
        <taxon>Bicosoecida</taxon>
        <taxon>Cafeteriaceae</taxon>
        <taxon>Cafeteria</taxon>
    </lineage>
</organism>
<comment type="similarity">
    <text evidence="1 2">Belongs to the peroxin-16 family.</text>
</comment>
<dbReference type="PANTHER" id="PTHR13299">
    <property type="entry name" value="PEROXISOMAL MEMBRANE PROTEIN PEX16"/>
    <property type="match status" value="1"/>
</dbReference>